<name>A0A6C1DRG9_SACPS</name>
<feature type="transmembrane region" description="Helical" evidence="1">
    <location>
        <begin position="66"/>
        <end position="88"/>
    </location>
</feature>
<sequence length="235" mass="26535">MFFFPKLRKLIGSTVIDHDTKNSSGKEEIMSNSRLALVIINHAFDKVLSLTWHCGILSEIRSGLMLMFGIFQLMCSLGVIVLLLPIIILDAIDLFLYMGRLLDYGCKLFHYNRSSLPVADGKEKTSGPISGKEEIVIDEEIINMLNESSESLINHTTAGLEYDISSGSVNKSRRLNSTSTVTFVKQNKLVNERREDAYYEEEDDDFLSNPNYDKISLIEKSFTSRFEVACEQKAA</sequence>
<proteinExistence type="predicted"/>
<keyword evidence="1" id="KW-0812">Transmembrane</keyword>
<gene>
    <name evidence="2" type="primary">BSC2_1</name>
    <name evidence="2" type="ORF">GRS66_001007</name>
</gene>
<dbReference type="Proteomes" id="UP000501346">
    <property type="component" value="Chromosome ScIV"/>
</dbReference>
<dbReference type="EMBL" id="CP048985">
    <property type="protein sequence ID" value="QID78784.1"/>
    <property type="molecule type" value="Genomic_DNA"/>
</dbReference>
<keyword evidence="1" id="KW-0472">Membrane</keyword>
<dbReference type="AlphaFoldDB" id="A0A6C1DRG9"/>
<protein>
    <submittedName>
        <fullName evidence="2">Bypass of stop codon protein 2</fullName>
    </submittedName>
</protein>
<evidence type="ECO:0000256" key="1">
    <source>
        <dbReference type="SAM" id="Phobius"/>
    </source>
</evidence>
<reference evidence="2 3" key="1">
    <citation type="journal article" date="2019" name="BMC Genomics">
        <title>Chromosome level assembly and comparative genome analysis confirm lager-brewing yeasts originated from a single hybridization.</title>
        <authorList>
            <person name="Salazar A.N."/>
            <person name="Gorter de Vries A.R."/>
            <person name="van den Broek M."/>
            <person name="Brouwers N."/>
            <person name="de la Torre Cortes P."/>
            <person name="Kuijpers N.G.A."/>
            <person name="Daran J.G."/>
            <person name="Abeel T."/>
        </authorList>
    </citation>
    <scope>NUCLEOTIDE SEQUENCE [LARGE SCALE GENOMIC DNA]</scope>
    <source>
        <strain evidence="2 3">CBS 1483</strain>
    </source>
</reference>
<accession>A0A6C1DRG9</accession>
<organism evidence="2 3">
    <name type="scientific">Saccharomyces pastorianus</name>
    <name type="common">Lager yeast</name>
    <name type="synonym">Saccharomyces cerevisiae x Saccharomyces eubayanus</name>
    <dbReference type="NCBI Taxonomy" id="27292"/>
    <lineage>
        <taxon>Eukaryota</taxon>
        <taxon>Fungi</taxon>
        <taxon>Dikarya</taxon>
        <taxon>Ascomycota</taxon>
        <taxon>Saccharomycotina</taxon>
        <taxon>Saccharomycetes</taxon>
        <taxon>Saccharomycetales</taxon>
        <taxon>Saccharomycetaceae</taxon>
        <taxon>Saccharomyces</taxon>
    </lineage>
</organism>
<dbReference type="OrthoDB" id="4061503at2759"/>
<evidence type="ECO:0000313" key="3">
    <source>
        <dbReference type="Proteomes" id="UP000501346"/>
    </source>
</evidence>
<keyword evidence="3" id="KW-1185">Reference proteome</keyword>
<keyword evidence="1" id="KW-1133">Transmembrane helix</keyword>
<evidence type="ECO:0000313" key="2">
    <source>
        <dbReference type="EMBL" id="QID78784.1"/>
    </source>
</evidence>